<dbReference type="Pfam" id="PF12669">
    <property type="entry name" value="FeoB_associated"/>
    <property type="match status" value="1"/>
</dbReference>
<organism evidence="2 3">
    <name type="scientific">Clostridium magnum DSM 2767</name>
    <dbReference type="NCBI Taxonomy" id="1121326"/>
    <lineage>
        <taxon>Bacteria</taxon>
        <taxon>Bacillati</taxon>
        <taxon>Bacillota</taxon>
        <taxon>Clostridia</taxon>
        <taxon>Eubacteriales</taxon>
        <taxon>Clostridiaceae</taxon>
        <taxon>Clostridium</taxon>
    </lineage>
</organism>
<dbReference type="PATRIC" id="fig|1121326.3.peg.2949"/>
<comment type="caution">
    <text evidence="2">The sequence shown here is derived from an EMBL/GenBank/DDBJ whole genome shotgun (WGS) entry which is preliminary data.</text>
</comment>
<proteinExistence type="predicted"/>
<dbReference type="STRING" id="1121326.CLMAG_29290"/>
<evidence type="ECO:0000313" key="3">
    <source>
        <dbReference type="Proteomes" id="UP000076603"/>
    </source>
</evidence>
<gene>
    <name evidence="2" type="ORF">CLMAG_29290</name>
</gene>
<sequence length="47" mass="5185">MSFEIIVTSIIVMSAVYIFYKNIKKKSAGKCDCGSCSSHCSSYKKTP</sequence>
<evidence type="ECO:0000313" key="2">
    <source>
        <dbReference type="EMBL" id="KZL91171.1"/>
    </source>
</evidence>
<name>A0A162SFC8_9CLOT</name>
<dbReference type="Proteomes" id="UP000076603">
    <property type="component" value="Unassembled WGS sequence"/>
</dbReference>
<dbReference type="EMBL" id="LWAE01000003">
    <property type="protein sequence ID" value="KZL91171.1"/>
    <property type="molecule type" value="Genomic_DNA"/>
</dbReference>
<keyword evidence="1" id="KW-0472">Membrane</keyword>
<dbReference type="RefSeq" id="WP_073393232.1">
    <property type="nucleotide sequence ID" value="NZ_FQXL01000016.1"/>
</dbReference>
<dbReference type="AlphaFoldDB" id="A0A162SFC8"/>
<keyword evidence="1" id="KW-1133">Transmembrane helix</keyword>
<keyword evidence="3" id="KW-1185">Reference proteome</keyword>
<feature type="transmembrane region" description="Helical" evidence="1">
    <location>
        <begin position="6"/>
        <end position="23"/>
    </location>
</feature>
<reference evidence="2 3" key="1">
    <citation type="submission" date="2016-04" db="EMBL/GenBank/DDBJ databases">
        <title>Genome sequence of Clostridium magnum DSM 2767.</title>
        <authorList>
            <person name="Poehlein A."/>
            <person name="Uhlig R."/>
            <person name="Fischer R."/>
            <person name="Bahl H."/>
            <person name="Daniel R."/>
        </authorList>
    </citation>
    <scope>NUCLEOTIDE SEQUENCE [LARGE SCALE GENOMIC DNA]</scope>
    <source>
        <strain evidence="2 3">DSM 2767</strain>
    </source>
</reference>
<accession>A0A162SFC8</accession>
<dbReference type="OrthoDB" id="1929574at2"/>
<protein>
    <submittedName>
        <fullName evidence="2">Virus attachment protein p12 family protein</fullName>
    </submittedName>
</protein>
<keyword evidence="1" id="KW-0812">Transmembrane</keyword>
<evidence type="ECO:0000256" key="1">
    <source>
        <dbReference type="SAM" id="Phobius"/>
    </source>
</evidence>